<keyword evidence="4" id="KW-1185">Reference proteome</keyword>
<evidence type="ECO:0000256" key="1">
    <source>
        <dbReference type="SAM" id="Coils"/>
    </source>
</evidence>
<evidence type="ECO:0000256" key="2">
    <source>
        <dbReference type="SAM" id="MobiDB-lite"/>
    </source>
</evidence>
<accession>L8H5T9</accession>
<protein>
    <submittedName>
        <fullName evidence="3">Uncharacterized protein</fullName>
    </submittedName>
</protein>
<organism evidence="3 4">
    <name type="scientific">Acanthamoeba castellanii (strain ATCC 30010 / Neff)</name>
    <dbReference type="NCBI Taxonomy" id="1257118"/>
    <lineage>
        <taxon>Eukaryota</taxon>
        <taxon>Amoebozoa</taxon>
        <taxon>Discosea</taxon>
        <taxon>Longamoebia</taxon>
        <taxon>Centramoebida</taxon>
        <taxon>Acanthamoebidae</taxon>
        <taxon>Acanthamoeba</taxon>
    </lineage>
</organism>
<dbReference type="Proteomes" id="UP000011083">
    <property type="component" value="Unassembled WGS sequence"/>
</dbReference>
<gene>
    <name evidence="3" type="ORF">ACA1_099230</name>
</gene>
<reference evidence="3 4" key="1">
    <citation type="journal article" date="2013" name="Genome Biol.">
        <title>Genome of Acanthamoeba castellanii highlights extensive lateral gene transfer and early evolution of tyrosine kinase signaling.</title>
        <authorList>
            <person name="Clarke M."/>
            <person name="Lohan A.J."/>
            <person name="Liu B."/>
            <person name="Lagkouvardos I."/>
            <person name="Roy S."/>
            <person name="Zafar N."/>
            <person name="Bertelli C."/>
            <person name="Schilde C."/>
            <person name="Kianianmomeni A."/>
            <person name="Burglin T.R."/>
            <person name="Frech C."/>
            <person name="Turcotte B."/>
            <person name="Kopec K.O."/>
            <person name="Synnott J.M."/>
            <person name="Choo C."/>
            <person name="Paponov I."/>
            <person name="Finkler A."/>
            <person name="Soon Heng Tan C."/>
            <person name="Hutchins A.P."/>
            <person name="Weinmeier T."/>
            <person name="Rattei T."/>
            <person name="Chu J.S."/>
            <person name="Gimenez G."/>
            <person name="Irimia M."/>
            <person name="Rigden D.J."/>
            <person name="Fitzpatrick D.A."/>
            <person name="Lorenzo-Morales J."/>
            <person name="Bateman A."/>
            <person name="Chiu C.H."/>
            <person name="Tang P."/>
            <person name="Hegemann P."/>
            <person name="Fromm H."/>
            <person name="Raoult D."/>
            <person name="Greub G."/>
            <person name="Miranda-Saavedra D."/>
            <person name="Chen N."/>
            <person name="Nash P."/>
            <person name="Ginger M.L."/>
            <person name="Horn M."/>
            <person name="Schaap P."/>
            <person name="Caler L."/>
            <person name="Loftus B."/>
        </authorList>
    </citation>
    <scope>NUCLEOTIDE SEQUENCE [LARGE SCALE GENOMIC DNA]</scope>
    <source>
        <strain evidence="3 4">Neff</strain>
    </source>
</reference>
<keyword evidence="1" id="KW-0175">Coiled coil</keyword>
<dbReference type="KEGG" id="acan:ACA1_099230"/>
<dbReference type="VEuPathDB" id="AmoebaDB:ACA1_099230"/>
<evidence type="ECO:0000313" key="3">
    <source>
        <dbReference type="EMBL" id="ELR20525.1"/>
    </source>
</evidence>
<feature type="coiled-coil region" evidence="1">
    <location>
        <begin position="45"/>
        <end position="72"/>
    </location>
</feature>
<dbReference type="AlphaFoldDB" id="L8H5T9"/>
<dbReference type="RefSeq" id="XP_004343656.1">
    <property type="nucleotide sequence ID" value="XM_004343606.1"/>
</dbReference>
<feature type="region of interest" description="Disordered" evidence="2">
    <location>
        <begin position="89"/>
        <end position="123"/>
    </location>
</feature>
<name>L8H5T9_ACACF</name>
<dbReference type="EMBL" id="KB007910">
    <property type="protein sequence ID" value="ELR20525.1"/>
    <property type="molecule type" value="Genomic_DNA"/>
</dbReference>
<proteinExistence type="predicted"/>
<dbReference type="GeneID" id="14921387"/>
<sequence>MQRGRETPIEGGAINMDRVQLMYDQVQTFQLLRHEMRGYVFLERQKREEEDKEFLRRLIREYQADLRATTNAGRIPCRCLARPRQPSPIASATIRCGASPASPTTTMRGRGGGEEADGQQPQP</sequence>
<evidence type="ECO:0000313" key="4">
    <source>
        <dbReference type="Proteomes" id="UP000011083"/>
    </source>
</evidence>